<comment type="caution">
    <text evidence="2">The sequence shown here is derived from an EMBL/GenBank/DDBJ whole genome shotgun (WGS) entry which is preliminary data.</text>
</comment>
<accession>A0A5R9J2N7</accession>
<keyword evidence="3" id="KW-1185">Reference proteome</keyword>
<feature type="transmembrane region" description="Helical" evidence="1">
    <location>
        <begin position="324"/>
        <end position="350"/>
    </location>
</feature>
<dbReference type="OrthoDB" id="9808870at2"/>
<evidence type="ECO:0000256" key="1">
    <source>
        <dbReference type="SAM" id="Phobius"/>
    </source>
</evidence>
<evidence type="ECO:0000313" key="2">
    <source>
        <dbReference type="EMBL" id="TLU70747.1"/>
    </source>
</evidence>
<feature type="transmembrane region" description="Helical" evidence="1">
    <location>
        <begin position="269"/>
        <end position="290"/>
    </location>
</feature>
<name>A0A5R9J2N7_9PROT</name>
<proteinExistence type="predicted"/>
<keyword evidence="1" id="KW-1133">Transmembrane helix</keyword>
<dbReference type="AlphaFoldDB" id="A0A5R9J2N7"/>
<gene>
    <name evidence="2" type="ORF">FE263_20505</name>
</gene>
<dbReference type="Proteomes" id="UP000305654">
    <property type="component" value="Unassembled WGS sequence"/>
</dbReference>
<evidence type="ECO:0000313" key="3">
    <source>
        <dbReference type="Proteomes" id="UP000305654"/>
    </source>
</evidence>
<feature type="transmembrane region" description="Helical" evidence="1">
    <location>
        <begin position="243"/>
        <end position="263"/>
    </location>
</feature>
<feature type="transmembrane region" description="Helical" evidence="1">
    <location>
        <begin position="362"/>
        <end position="380"/>
    </location>
</feature>
<dbReference type="RefSeq" id="WP_138327907.1">
    <property type="nucleotide sequence ID" value="NZ_VCDI01000011.1"/>
</dbReference>
<protein>
    <submittedName>
        <fullName evidence="2">HupE/UreJ family protein</fullName>
    </submittedName>
</protein>
<sequence length="386" mass="41373">MIGSAPMPDAARALHHLLRLQVGVLCLLIVLSVPAFAHSSSSSYLTVVKDTDKLSVQWEIALRDLDYAIGLNPTGRITWGDLRARAPAIASYTLPRLRLDAGGGRCRPGPVTLLADERGGTGYAVLRFIARCPGQVHQVGIAYSLMFDLDPQHRALLDFIAGPSFHVAVLSPDRPRVALDADVGLGRTFFDFGRVGVDHILSGPDHLLFIAILLFPAMFRRVNAGAWLPVRRFFPAFLETTKILSAFTIAHAITVTAAVLGWVNVPSRLIEGAIALTIVATALDNIVPILPRRRWTIAFGFGLIHGMGFAAALGPLALPPLPLAVALLSFNLGVEAAQIAAASIVLPLGFALRNMHGYSAKFIPGASGLAGLVAIVWFMQRTLQIL</sequence>
<reference evidence="2 3" key="1">
    <citation type="submission" date="2019-05" db="EMBL/GenBank/DDBJ databases">
        <authorList>
            <person name="Pankratov T."/>
            <person name="Grouzdev D."/>
        </authorList>
    </citation>
    <scope>NUCLEOTIDE SEQUENCE [LARGE SCALE GENOMIC DNA]</scope>
    <source>
        <strain evidence="2 3">KEBCLARHB70R</strain>
    </source>
</reference>
<keyword evidence="1" id="KW-0812">Transmembrane</keyword>
<dbReference type="Pfam" id="PF13795">
    <property type="entry name" value="HupE_UreJ_2"/>
    <property type="match status" value="1"/>
</dbReference>
<keyword evidence="1" id="KW-0472">Membrane</keyword>
<dbReference type="InterPro" id="IPR032809">
    <property type="entry name" value="Put_HupE_UreJ"/>
</dbReference>
<feature type="transmembrane region" description="Helical" evidence="1">
    <location>
        <begin position="297"/>
        <end position="318"/>
    </location>
</feature>
<organism evidence="2 3">
    <name type="scientific">Lichenicoccus roseus</name>
    <dbReference type="NCBI Taxonomy" id="2683649"/>
    <lineage>
        <taxon>Bacteria</taxon>
        <taxon>Pseudomonadati</taxon>
        <taxon>Pseudomonadota</taxon>
        <taxon>Alphaproteobacteria</taxon>
        <taxon>Acetobacterales</taxon>
        <taxon>Acetobacteraceae</taxon>
        <taxon>Lichenicoccus</taxon>
    </lineage>
</organism>
<dbReference type="EMBL" id="VCDI01000011">
    <property type="protein sequence ID" value="TLU70747.1"/>
    <property type="molecule type" value="Genomic_DNA"/>
</dbReference>